<dbReference type="PROSITE" id="PS50931">
    <property type="entry name" value="HTH_LYSR"/>
    <property type="match status" value="1"/>
</dbReference>
<dbReference type="Pfam" id="PF03466">
    <property type="entry name" value="LysR_substrate"/>
    <property type="match status" value="1"/>
</dbReference>
<evidence type="ECO:0000256" key="1">
    <source>
        <dbReference type="ARBA" id="ARBA00009437"/>
    </source>
</evidence>
<proteinExistence type="inferred from homology"/>
<comment type="similarity">
    <text evidence="1">Belongs to the LysR transcriptional regulatory family.</text>
</comment>
<dbReference type="PANTHER" id="PTHR30537:SF35">
    <property type="entry name" value="TRANSCRIPTIONAL REGULATORY PROTEIN"/>
    <property type="match status" value="1"/>
</dbReference>
<dbReference type="InterPro" id="IPR005119">
    <property type="entry name" value="LysR_subst-bd"/>
</dbReference>
<keyword evidence="4" id="KW-0804">Transcription</keyword>
<dbReference type="EMBL" id="JAWIIV010000030">
    <property type="protein sequence ID" value="MEC4722471.1"/>
    <property type="molecule type" value="Genomic_DNA"/>
</dbReference>
<dbReference type="PANTHER" id="PTHR30537">
    <property type="entry name" value="HTH-TYPE TRANSCRIPTIONAL REGULATOR"/>
    <property type="match status" value="1"/>
</dbReference>
<keyword evidence="7" id="KW-1185">Reference proteome</keyword>
<evidence type="ECO:0000256" key="3">
    <source>
        <dbReference type="ARBA" id="ARBA00023125"/>
    </source>
</evidence>
<feature type="domain" description="HTH lysR-type" evidence="5">
    <location>
        <begin position="1"/>
        <end position="53"/>
    </location>
</feature>
<keyword evidence="3" id="KW-0238">DNA-binding</keyword>
<dbReference type="InterPro" id="IPR036388">
    <property type="entry name" value="WH-like_DNA-bd_sf"/>
</dbReference>
<accession>A0ABU6JFL2</accession>
<dbReference type="SUPFAM" id="SSF53850">
    <property type="entry name" value="Periplasmic binding protein-like II"/>
    <property type="match status" value="1"/>
</dbReference>
<evidence type="ECO:0000313" key="6">
    <source>
        <dbReference type="EMBL" id="MEC4722471.1"/>
    </source>
</evidence>
<name>A0ABU6JFL2_9BURK</name>
<protein>
    <submittedName>
        <fullName evidence="6">LysR family transcriptional regulator</fullName>
    </submittedName>
</protein>
<evidence type="ECO:0000259" key="5">
    <source>
        <dbReference type="PROSITE" id="PS50931"/>
    </source>
</evidence>
<evidence type="ECO:0000256" key="2">
    <source>
        <dbReference type="ARBA" id="ARBA00023015"/>
    </source>
</evidence>
<reference evidence="6 7" key="1">
    <citation type="submission" date="2023-10" db="EMBL/GenBank/DDBJ databases">
        <title>Noviherbaspirillum sp. CPCC 100848 genome assembly.</title>
        <authorList>
            <person name="Li X.Y."/>
            <person name="Fang X.M."/>
        </authorList>
    </citation>
    <scope>NUCLEOTIDE SEQUENCE [LARGE SCALE GENOMIC DNA]</scope>
    <source>
        <strain evidence="6 7">CPCC 100848</strain>
    </source>
</reference>
<dbReference type="InterPro" id="IPR000847">
    <property type="entry name" value="LysR_HTH_N"/>
</dbReference>
<dbReference type="InterPro" id="IPR058163">
    <property type="entry name" value="LysR-type_TF_proteobact-type"/>
</dbReference>
<organism evidence="6 7">
    <name type="scientific">Noviherbaspirillum album</name>
    <dbReference type="NCBI Taxonomy" id="3080276"/>
    <lineage>
        <taxon>Bacteria</taxon>
        <taxon>Pseudomonadati</taxon>
        <taxon>Pseudomonadota</taxon>
        <taxon>Betaproteobacteria</taxon>
        <taxon>Burkholderiales</taxon>
        <taxon>Oxalobacteraceae</taxon>
        <taxon>Noviherbaspirillum</taxon>
    </lineage>
</organism>
<sequence length="292" mass="31692">MKTFTAVVDAGSFASAAERLNMSRAMTSKHVSALEDHLGTRLLNRTTRRLSLTETGTVFYERSVQIIADLSEAEQVAGYMAAAPRGVLKIAMPLSFGQHRLGAVIAEYVHAYPQVKLDIALSDRKVDLVDEGFDLAIRIGMTLEPGLIARKLGEERIIVCGAPSYLERHGVPRTPGELAAHACLGYSLGQGGDEWRLEGPDGTVNVRCNGPIRADNGDMLRLAAVSGAGLIFQPRFIVGDDLRAGRLKQILEDYQSGEMGIYAVYSSRKHLSAKVRSFVDFLAARLADIPPP</sequence>
<evidence type="ECO:0000256" key="4">
    <source>
        <dbReference type="ARBA" id="ARBA00023163"/>
    </source>
</evidence>
<dbReference type="Proteomes" id="UP001352263">
    <property type="component" value="Unassembled WGS sequence"/>
</dbReference>
<keyword evidence="2" id="KW-0805">Transcription regulation</keyword>
<dbReference type="RefSeq" id="WP_326509145.1">
    <property type="nucleotide sequence ID" value="NZ_JAWIIV010000030.1"/>
</dbReference>
<dbReference type="Gene3D" id="3.40.190.290">
    <property type="match status" value="1"/>
</dbReference>
<dbReference type="Gene3D" id="1.10.10.10">
    <property type="entry name" value="Winged helix-like DNA-binding domain superfamily/Winged helix DNA-binding domain"/>
    <property type="match status" value="1"/>
</dbReference>
<evidence type="ECO:0000313" key="7">
    <source>
        <dbReference type="Proteomes" id="UP001352263"/>
    </source>
</evidence>
<comment type="caution">
    <text evidence="6">The sequence shown here is derived from an EMBL/GenBank/DDBJ whole genome shotgun (WGS) entry which is preliminary data.</text>
</comment>
<dbReference type="SUPFAM" id="SSF46785">
    <property type="entry name" value="Winged helix' DNA-binding domain"/>
    <property type="match status" value="1"/>
</dbReference>
<dbReference type="Pfam" id="PF00126">
    <property type="entry name" value="HTH_1"/>
    <property type="match status" value="1"/>
</dbReference>
<dbReference type="InterPro" id="IPR036390">
    <property type="entry name" value="WH_DNA-bd_sf"/>
</dbReference>
<dbReference type="CDD" id="cd08422">
    <property type="entry name" value="PBP2_CrgA_like"/>
    <property type="match status" value="1"/>
</dbReference>
<gene>
    <name evidence="6" type="ORF">RY831_25225</name>
</gene>